<dbReference type="Pfam" id="PF12770">
    <property type="entry name" value="CHAT"/>
    <property type="match status" value="1"/>
</dbReference>
<dbReference type="SMART" id="SM00028">
    <property type="entry name" value="TPR"/>
    <property type="match status" value="6"/>
</dbReference>
<dbReference type="PANTHER" id="PTHR10098">
    <property type="entry name" value="RAPSYN-RELATED"/>
    <property type="match status" value="1"/>
</dbReference>
<dbReference type="InterPro" id="IPR019734">
    <property type="entry name" value="TPR_rpt"/>
</dbReference>
<accession>A0A8J7J3N5</accession>
<feature type="repeat" description="TPR" evidence="1">
    <location>
        <begin position="167"/>
        <end position="200"/>
    </location>
</feature>
<dbReference type="PROSITE" id="PS50005">
    <property type="entry name" value="TPR"/>
    <property type="match status" value="2"/>
</dbReference>
<reference evidence="3" key="1">
    <citation type="submission" date="2020-10" db="EMBL/GenBank/DDBJ databases">
        <authorList>
            <person name="Castelo-Branco R."/>
            <person name="Eusebio N."/>
            <person name="Adriana R."/>
            <person name="Vieira A."/>
            <person name="Brugerolle De Fraissinette N."/>
            <person name="Rezende De Castro R."/>
            <person name="Schneider M.P."/>
            <person name="Vasconcelos V."/>
            <person name="Leao P.N."/>
        </authorList>
    </citation>
    <scope>NUCLEOTIDE SEQUENCE</scope>
    <source>
        <strain evidence="3">LEGE 07157</strain>
    </source>
</reference>
<dbReference type="SUPFAM" id="SSF48452">
    <property type="entry name" value="TPR-like"/>
    <property type="match status" value="2"/>
</dbReference>
<dbReference type="InterPro" id="IPR011990">
    <property type="entry name" value="TPR-like_helical_dom_sf"/>
</dbReference>
<dbReference type="InterPro" id="IPR024983">
    <property type="entry name" value="CHAT_dom"/>
</dbReference>
<dbReference type="Proteomes" id="UP000654482">
    <property type="component" value="Unassembled WGS sequence"/>
</dbReference>
<dbReference type="PANTHER" id="PTHR10098:SF112">
    <property type="entry name" value="SLR0380 PROTEIN"/>
    <property type="match status" value="1"/>
</dbReference>
<dbReference type="RefSeq" id="WP_194030128.1">
    <property type="nucleotide sequence ID" value="NZ_JADEWZ010000020.1"/>
</dbReference>
<evidence type="ECO:0000313" key="4">
    <source>
        <dbReference type="Proteomes" id="UP000654482"/>
    </source>
</evidence>
<feature type="repeat" description="TPR" evidence="1">
    <location>
        <begin position="86"/>
        <end position="119"/>
    </location>
</feature>
<dbReference type="EMBL" id="JADEWZ010000020">
    <property type="protein sequence ID" value="MBE9117034.1"/>
    <property type="molecule type" value="Genomic_DNA"/>
</dbReference>
<keyword evidence="4" id="KW-1185">Reference proteome</keyword>
<dbReference type="Pfam" id="PF13424">
    <property type="entry name" value="TPR_12"/>
    <property type="match status" value="2"/>
</dbReference>
<keyword evidence="1" id="KW-0802">TPR repeat</keyword>
<sequence length="867" mass="96565">MLKPVRRWFKWLGLLLLSALCCWVFHWGAIASEMRLYEIAQTPPTQLSTAATVEQGISAYQGGDFTGAIAIWQQVLSRINSDEDRAVVYANLALAYRQTGQLSEAIQTWEEAIALYRDRDEEDLEIAKLLAEQAQAYSDLGQHKRSIILLESALDILEEQPDPLTEAAIHGIFGNAYMALGNYDTAIASHEKSLAIARSSNSTRHIATALNNLGTAHLKQAERLYYQAEVADAEGDPQAKQLKQEEQENVARSRSLFEESITVAQQGKKLEEIRALLNLNRLLEKSFHQGLSENNGGEITSNQQRIEELLPLIPDSRQKAYATINLAESILDRADEKMLDRVVPLLEQALTIAQRIGDTKAQSFALGSLGKVYENNLKDFGRAMEYTQNALFVSQQVNAADSLYLWQWQSGRILKALNRPAAAISAYKHAIATLQSIRGDIISANKELQLDFREDVEPVYRQLIELLLTTPDTEAITSQGKAERTKSTLLAQNTSSSRLQEVVNTLESLKLAEVQNFFGDDCVQLALSRGNGTQESLASSNTAVIYSIVLGNQTTLVLQAPDGTQKKYTKTIDKDSIEEEITQLRFYLEERPAARYLPYAQAVYDWFIRPMEADLAAMKPNTLLFINDGVLRKIPMAALHDGEQFLIEKYPIAITPSINLTITRPLSRENLEALSLGLTVAKPPFAPLFNVKAEINAVQEILGGVKLIDEDFTQENLQTQLRAKSFPVVHLATHGKFGVDAQDTFLLGYDKPLTIEDIDNLLRTRRDREPVGLLTMSACQTAAGDNRSALGMAGVAVRAGVESALATLWFINDEATVPFIKEFYRQLLDPKLTKAEALRNAQLTMIADRNYSHPAIWSPFVLIGNWL</sequence>
<protein>
    <submittedName>
        <fullName evidence="3">CHAT domain-containing protein</fullName>
    </submittedName>
</protein>
<evidence type="ECO:0000256" key="1">
    <source>
        <dbReference type="PROSITE-ProRule" id="PRU00339"/>
    </source>
</evidence>
<dbReference type="Gene3D" id="1.25.40.10">
    <property type="entry name" value="Tetratricopeptide repeat domain"/>
    <property type="match status" value="3"/>
</dbReference>
<name>A0A8J7J3N5_9CYAN</name>
<proteinExistence type="predicted"/>
<evidence type="ECO:0000259" key="2">
    <source>
        <dbReference type="Pfam" id="PF12770"/>
    </source>
</evidence>
<evidence type="ECO:0000313" key="3">
    <source>
        <dbReference type="EMBL" id="MBE9117034.1"/>
    </source>
</evidence>
<comment type="caution">
    <text evidence="3">The sequence shown here is derived from an EMBL/GenBank/DDBJ whole genome shotgun (WGS) entry which is preliminary data.</text>
</comment>
<dbReference type="AlphaFoldDB" id="A0A8J7J3N5"/>
<organism evidence="3 4">
    <name type="scientific">Lusitaniella coriacea LEGE 07157</name>
    <dbReference type="NCBI Taxonomy" id="945747"/>
    <lineage>
        <taxon>Bacteria</taxon>
        <taxon>Bacillati</taxon>
        <taxon>Cyanobacteriota</taxon>
        <taxon>Cyanophyceae</taxon>
        <taxon>Spirulinales</taxon>
        <taxon>Lusitaniellaceae</taxon>
        <taxon>Lusitaniella</taxon>
    </lineage>
</organism>
<feature type="domain" description="CHAT" evidence="2">
    <location>
        <begin position="598"/>
        <end position="865"/>
    </location>
</feature>
<gene>
    <name evidence="3" type="ORF">IQ249_14125</name>
</gene>